<dbReference type="Proteomes" id="UP000008370">
    <property type="component" value="Unassembled WGS sequence"/>
</dbReference>
<dbReference type="EMBL" id="JH930472">
    <property type="protein sequence ID" value="EKM55970.1"/>
    <property type="molecule type" value="Genomic_DNA"/>
</dbReference>
<dbReference type="HOGENOM" id="CLU_1687278_0_0_1"/>
<reference evidence="1 2" key="1">
    <citation type="journal article" date="2012" name="BMC Genomics">
        <title>Comparative genomics of the white-rot fungi, Phanerochaete carnosa and P. chrysosporium, to elucidate the genetic basis of the distinct wood types they colonize.</title>
        <authorList>
            <person name="Suzuki H."/>
            <person name="MacDonald J."/>
            <person name="Syed K."/>
            <person name="Salamov A."/>
            <person name="Hori C."/>
            <person name="Aerts A."/>
            <person name="Henrissat B."/>
            <person name="Wiebenga A."/>
            <person name="vanKuyk P.A."/>
            <person name="Barry K."/>
            <person name="Lindquist E."/>
            <person name="LaButti K."/>
            <person name="Lapidus A."/>
            <person name="Lucas S."/>
            <person name="Coutinho P."/>
            <person name="Gong Y."/>
            <person name="Samejima M."/>
            <person name="Mahadevan R."/>
            <person name="Abou-Zaid M."/>
            <person name="de Vries R.P."/>
            <person name="Igarashi K."/>
            <person name="Yadav J.S."/>
            <person name="Grigoriev I.V."/>
            <person name="Master E.R."/>
        </authorList>
    </citation>
    <scope>NUCLEOTIDE SEQUENCE [LARGE SCALE GENOMIC DNA]</scope>
    <source>
        <strain evidence="1 2">HHB-10118-sp</strain>
    </source>
</reference>
<evidence type="ECO:0000313" key="1">
    <source>
        <dbReference type="EMBL" id="EKM55970.1"/>
    </source>
</evidence>
<dbReference type="InParanoid" id="K5W9T9"/>
<dbReference type="AlphaFoldDB" id="K5W9T9"/>
<name>K5W9T9_PHACS</name>
<gene>
    <name evidence="1" type="ORF">PHACADRAFT_256964</name>
</gene>
<accession>K5W9T9</accession>
<dbReference type="RefSeq" id="XP_007396275.1">
    <property type="nucleotide sequence ID" value="XM_007396213.1"/>
</dbReference>
<keyword evidence="2" id="KW-1185">Reference proteome</keyword>
<protein>
    <submittedName>
        <fullName evidence="1">Uncharacterized protein</fullName>
    </submittedName>
</protein>
<dbReference type="GeneID" id="18916708"/>
<evidence type="ECO:0000313" key="2">
    <source>
        <dbReference type="Proteomes" id="UP000008370"/>
    </source>
</evidence>
<proteinExistence type="predicted"/>
<dbReference type="KEGG" id="pco:PHACADRAFT_256964"/>
<sequence length="156" mass="17637">MDDEQHDLREYLRRHAYPGAVEVLDSDLDADEIERAIRDGDVTQPVWAKEEGGAYRPGLADGDTYVIEPTTLPDYFSNAYFVNEDASVPTSLPYRSRVRHLGFDRQYQDSEKVSTIGFYSHKLANAKLMYCMDKEEDARAQFDGPGNARGQSVPVP</sequence>
<organism evidence="1 2">
    <name type="scientific">Phanerochaete carnosa (strain HHB-10118-sp)</name>
    <name type="common">White-rot fungus</name>
    <name type="synonym">Peniophora carnosa</name>
    <dbReference type="NCBI Taxonomy" id="650164"/>
    <lineage>
        <taxon>Eukaryota</taxon>
        <taxon>Fungi</taxon>
        <taxon>Dikarya</taxon>
        <taxon>Basidiomycota</taxon>
        <taxon>Agaricomycotina</taxon>
        <taxon>Agaricomycetes</taxon>
        <taxon>Polyporales</taxon>
        <taxon>Phanerochaetaceae</taxon>
        <taxon>Phanerochaete</taxon>
    </lineage>
</organism>